<dbReference type="Proteomes" id="UP000587524">
    <property type="component" value="Unassembled WGS sequence"/>
</dbReference>
<proteinExistence type="predicted"/>
<comment type="caution">
    <text evidence="1">The sequence shown here is derived from an EMBL/GenBank/DDBJ whole genome shotgun (WGS) entry which is preliminary data.</text>
</comment>
<protein>
    <submittedName>
        <fullName evidence="1">Uncharacterized protein</fullName>
    </submittedName>
</protein>
<organism evidence="1 2">
    <name type="scientific">Aminobacter ciceronei</name>
    <dbReference type="NCBI Taxonomy" id="150723"/>
    <lineage>
        <taxon>Bacteria</taxon>
        <taxon>Pseudomonadati</taxon>
        <taxon>Pseudomonadota</taxon>
        <taxon>Alphaproteobacteria</taxon>
        <taxon>Hyphomicrobiales</taxon>
        <taxon>Phyllobacteriaceae</taxon>
        <taxon>Aminobacter</taxon>
    </lineage>
</organism>
<reference evidence="1 2" key="1">
    <citation type="submission" date="2020-08" db="EMBL/GenBank/DDBJ databases">
        <title>Genomic Encyclopedia of Type Strains, Phase IV (KMG-IV): sequencing the most valuable type-strain genomes for metagenomic binning, comparative biology and taxonomic classification.</title>
        <authorList>
            <person name="Goeker M."/>
        </authorList>
    </citation>
    <scope>NUCLEOTIDE SEQUENCE [LARGE SCALE GENOMIC DNA]</scope>
    <source>
        <strain evidence="1 2">DSM 17455</strain>
    </source>
</reference>
<sequence>MALAYSRLAEKYRAEIPRYHSHDRSPLASVLVDRNGLITGRHGVAVSSFAWGLPKALKGNLRELTALPCAKQAILGQLYEELHDTSAKALTYAAIKSAYLLLLDQIGLSEEFAEPPSFALRVFHRRDLGRPPSPLQIDSDFLSDLSAVRQLVRCGKVPAALSRYLRISSVEHDGSHCQGCTKVTEQAPDGQRPERNWAKSHPTLNFTSGDSLFAINATQFADKLHLIFDLVATCIMERARRMLAFEKAEHAFTAVQPGGAHAPKLYRLHPSLKGQEIVIASTSNQPIKDICEAIVAADRNESDWSYFRSISDHVYNPRLEQHTAAVNSAELKTKGLLAAVLGNAKNRSDFIRPFWRNPDTSFRTYLRFLDGRSIRRKSYSVIAQERPPLHKQAQDTWSELRGRLAISNPSLSGPGEFAMALEIHKAFVDVSGHYLLHNLSALMEIIESGSVRNDVEREQIADLWSSLFLIVPIVSTSLSSVDRLFRYVPSGSFGWSVIDEANRALPQTVAGLLGRTRKAIIFGNEGRRNDSVPSDSLAASVFEHFGISSGDCSKQLQSCWTFARDIIG</sequence>
<gene>
    <name evidence="1" type="ORF">HNQ97_006574</name>
</gene>
<dbReference type="EMBL" id="JACJHZ010000066">
    <property type="protein sequence ID" value="MBA9024534.1"/>
    <property type="molecule type" value="Genomic_DNA"/>
</dbReference>
<evidence type="ECO:0000313" key="1">
    <source>
        <dbReference type="EMBL" id="MBA9024534.1"/>
    </source>
</evidence>
<evidence type="ECO:0000313" key="2">
    <source>
        <dbReference type="Proteomes" id="UP000587524"/>
    </source>
</evidence>
<dbReference type="RefSeq" id="WP_182576170.1">
    <property type="nucleotide sequence ID" value="NZ_JACJHY010000066.1"/>
</dbReference>
<name>A0ABR6CHZ4_9HYPH</name>
<accession>A0ABR6CHZ4</accession>
<keyword evidence="2" id="KW-1185">Reference proteome</keyword>